<dbReference type="Gene3D" id="3.30.420.10">
    <property type="entry name" value="Ribonuclease H-like superfamily/Ribonuclease H"/>
    <property type="match status" value="1"/>
</dbReference>
<dbReference type="SUPFAM" id="SSF53098">
    <property type="entry name" value="Ribonuclease H-like"/>
    <property type="match status" value="1"/>
</dbReference>
<sequence length="246" mass="27869">MIDRFPRLPEAIPIADMQTKTICRAIFHTWISRFGCSSIITADQGSQMRSSSYREFSEMLGANRIRTAAYHPIANGIVERFHPHLKSSIKTHESAQWSEILSIVLLELRKAVKEDIKASCSELVYGTTLQLPSDMIETFIIPPCDDIFVDRLRNTMPEMNPVATPAHGKTKFSVNPCLNTCSHIFLRIDSVKPSLCPALYRSSQGFKANKEKFYHRELNGWTSTVSIDRVQPAFLSPNNEEKIPIL</sequence>
<dbReference type="GO" id="GO:0015074">
    <property type="term" value="P:DNA integration"/>
    <property type="evidence" value="ECO:0007669"/>
    <property type="project" value="InterPro"/>
</dbReference>
<dbReference type="InterPro" id="IPR001584">
    <property type="entry name" value="Integrase_cat-core"/>
</dbReference>
<dbReference type="PANTHER" id="PTHR38681:SF1">
    <property type="entry name" value="RETROVIRUS-RELATED POL POLYPROTEIN FROM TRANSPOSON 412-LIKE PROTEIN"/>
    <property type="match status" value="1"/>
</dbReference>
<evidence type="ECO:0000313" key="2">
    <source>
        <dbReference type="EMBL" id="GBM14136.1"/>
    </source>
</evidence>
<evidence type="ECO:0000259" key="1">
    <source>
        <dbReference type="PROSITE" id="PS50994"/>
    </source>
</evidence>
<proteinExistence type="predicted"/>
<comment type="caution">
    <text evidence="2">The sequence shown here is derived from an EMBL/GenBank/DDBJ whole genome shotgun (WGS) entry which is preliminary data.</text>
</comment>
<reference evidence="2 3" key="1">
    <citation type="journal article" date="2019" name="Sci. Rep.">
        <title>Orb-weaving spider Araneus ventricosus genome elucidates the spidroin gene catalogue.</title>
        <authorList>
            <person name="Kono N."/>
            <person name="Nakamura H."/>
            <person name="Ohtoshi R."/>
            <person name="Moran D.A.P."/>
            <person name="Shinohara A."/>
            <person name="Yoshida Y."/>
            <person name="Fujiwara M."/>
            <person name="Mori M."/>
            <person name="Tomita M."/>
            <person name="Arakawa K."/>
        </authorList>
    </citation>
    <scope>NUCLEOTIDE SEQUENCE [LARGE SCALE GENOMIC DNA]</scope>
</reference>
<accession>A0A4Y2DDI1</accession>
<dbReference type="Proteomes" id="UP000499080">
    <property type="component" value="Unassembled WGS sequence"/>
</dbReference>
<dbReference type="GO" id="GO:0003676">
    <property type="term" value="F:nucleic acid binding"/>
    <property type="evidence" value="ECO:0007669"/>
    <property type="project" value="InterPro"/>
</dbReference>
<dbReference type="InterPro" id="IPR012337">
    <property type="entry name" value="RNaseH-like_sf"/>
</dbReference>
<dbReference type="PROSITE" id="PS50994">
    <property type="entry name" value="INTEGRASE"/>
    <property type="match status" value="1"/>
</dbReference>
<evidence type="ECO:0000313" key="3">
    <source>
        <dbReference type="Proteomes" id="UP000499080"/>
    </source>
</evidence>
<keyword evidence="3" id="KW-1185">Reference proteome</keyword>
<organism evidence="2 3">
    <name type="scientific">Araneus ventricosus</name>
    <name type="common">Orbweaver spider</name>
    <name type="synonym">Epeira ventricosa</name>
    <dbReference type="NCBI Taxonomy" id="182803"/>
    <lineage>
        <taxon>Eukaryota</taxon>
        <taxon>Metazoa</taxon>
        <taxon>Ecdysozoa</taxon>
        <taxon>Arthropoda</taxon>
        <taxon>Chelicerata</taxon>
        <taxon>Arachnida</taxon>
        <taxon>Araneae</taxon>
        <taxon>Araneomorphae</taxon>
        <taxon>Entelegynae</taxon>
        <taxon>Araneoidea</taxon>
        <taxon>Araneidae</taxon>
        <taxon>Araneus</taxon>
    </lineage>
</organism>
<dbReference type="InterPro" id="IPR036397">
    <property type="entry name" value="RNaseH_sf"/>
</dbReference>
<name>A0A4Y2DDI1_ARAVE</name>
<gene>
    <name evidence="2" type="ORF">AVEN_60966_1</name>
</gene>
<dbReference type="AlphaFoldDB" id="A0A4Y2DDI1"/>
<protein>
    <recommendedName>
        <fullName evidence="1">Integrase catalytic domain-containing protein</fullName>
    </recommendedName>
</protein>
<dbReference type="PANTHER" id="PTHR38681">
    <property type="entry name" value="RETROVIRUS-RELATED POL POLYPROTEIN FROM TRANSPOSON 412-LIKE PROTEIN-RELATED"/>
    <property type="match status" value="1"/>
</dbReference>
<feature type="domain" description="Integrase catalytic" evidence="1">
    <location>
        <begin position="1"/>
        <end position="140"/>
    </location>
</feature>
<dbReference type="EMBL" id="BGPR01000339">
    <property type="protein sequence ID" value="GBM14136.1"/>
    <property type="molecule type" value="Genomic_DNA"/>
</dbReference>